<dbReference type="Proteomes" id="UP001221268">
    <property type="component" value="Chromosome"/>
</dbReference>
<keyword evidence="2" id="KW-1185">Reference proteome</keyword>
<reference evidence="1 2" key="1">
    <citation type="submission" date="2023-01" db="EMBL/GenBank/DDBJ databases">
        <authorList>
            <person name="Yang C."/>
        </authorList>
    </citation>
    <scope>NUCLEOTIDE SEQUENCE [LARGE SCALE GENOMIC DNA]</scope>
    <source>
        <strain evidence="1 2">ZJ106</strain>
    </source>
</reference>
<dbReference type="EMBL" id="CP116766">
    <property type="protein sequence ID" value="WCL70795.1"/>
    <property type="molecule type" value="Genomic_DNA"/>
</dbReference>
<name>A0ABY7RID8_9NEIS</name>
<dbReference type="RefSeq" id="WP_237090646.1">
    <property type="nucleotide sequence ID" value="NZ_CP116766.1"/>
</dbReference>
<protein>
    <submittedName>
        <fullName evidence="1">Uncharacterized protein</fullName>
    </submittedName>
</protein>
<sequence length="46" mass="5502">MFRLWLFLVSGRLKTSKASFCAAKIRFPDFQTACIIKRKRRSVIFY</sequence>
<gene>
    <name evidence="1" type="ORF">PJU73_05255</name>
</gene>
<organism evidence="1 2">
    <name type="scientific">Neisseria lisongii</name>
    <dbReference type="NCBI Taxonomy" id="2912188"/>
    <lineage>
        <taxon>Bacteria</taxon>
        <taxon>Pseudomonadati</taxon>
        <taxon>Pseudomonadota</taxon>
        <taxon>Betaproteobacteria</taxon>
        <taxon>Neisseriales</taxon>
        <taxon>Neisseriaceae</taxon>
        <taxon>Neisseria</taxon>
    </lineage>
</organism>
<evidence type="ECO:0000313" key="2">
    <source>
        <dbReference type="Proteomes" id="UP001221268"/>
    </source>
</evidence>
<evidence type="ECO:0000313" key="1">
    <source>
        <dbReference type="EMBL" id="WCL70795.1"/>
    </source>
</evidence>
<proteinExistence type="predicted"/>
<accession>A0ABY7RID8</accession>